<keyword evidence="2" id="KW-1185">Reference proteome</keyword>
<gene>
    <name evidence="1" type="ORF">GCM10010468_14230</name>
</gene>
<proteinExistence type="predicted"/>
<dbReference type="EMBL" id="BAAAUV010000003">
    <property type="protein sequence ID" value="GAA3201177.1"/>
    <property type="molecule type" value="Genomic_DNA"/>
</dbReference>
<reference evidence="2" key="1">
    <citation type="journal article" date="2019" name="Int. J. Syst. Evol. Microbiol.">
        <title>The Global Catalogue of Microorganisms (GCM) 10K type strain sequencing project: providing services to taxonomists for standard genome sequencing and annotation.</title>
        <authorList>
            <consortium name="The Broad Institute Genomics Platform"/>
            <consortium name="The Broad Institute Genome Sequencing Center for Infectious Disease"/>
            <person name="Wu L."/>
            <person name="Ma J."/>
        </authorList>
    </citation>
    <scope>NUCLEOTIDE SEQUENCE [LARGE SCALE GENOMIC DNA]</scope>
    <source>
        <strain evidence="2">JCM 9377</strain>
    </source>
</reference>
<protein>
    <recommendedName>
        <fullName evidence="3">AAA domain-containing protein</fullName>
    </recommendedName>
</protein>
<dbReference type="InterPro" id="IPR027417">
    <property type="entry name" value="P-loop_NTPase"/>
</dbReference>
<evidence type="ECO:0000313" key="1">
    <source>
        <dbReference type="EMBL" id="GAA3201177.1"/>
    </source>
</evidence>
<accession>A0ABP6Q5L4</accession>
<evidence type="ECO:0000313" key="2">
    <source>
        <dbReference type="Proteomes" id="UP001501237"/>
    </source>
</evidence>
<organism evidence="1 2">
    <name type="scientific">Actinocorallia longicatena</name>
    <dbReference type="NCBI Taxonomy" id="111803"/>
    <lineage>
        <taxon>Bacteria</taxon>
        <taxon>Bacillati</taxon>
        <taxon>Actinomycetota</taxon>
        <taxon>Actinomycetes</taxon>
        <taxon>Streptosporangiales</taxon>
        <taxon>Thermomonosporaceae</taxon>
        <taxon>Actinocorallia</taxon>
    </lineage>
</organism>
<dbReference type="SUPFAM" id="SSF52540">
    <property type="entry name" value="P-loop containing nucleoside triphosphate hydrolases"/>
    <property type="match status" value="1"/>
</dbReference>
<evidence type="ECO:0008006" key="3">
    <source>
        <dbReference type="Google" id="ProtNLM"/>
    </source>
</evidence>
<dbReference type="Gene3D" id="3.40.50.300">
    <property type="entry name" value="P-loop containing nucleotide triphosphate hydrolases"/>
    <property type="match status" value="1"/>
</dbReference>
<name>A0ABP6Q5L4_9ACTN</name>
<sequence>MVRAVKRRSEHLAEALRPARGQNDADHPADRIGARLVVSPVFVVSASARATEALAERLGAHPEIVAPKGLRLETLSVEPNRDYSEAIMGALGLDREELDHLLWDRVLHHELVRSGRSVIVDTSPANALIWRRILRAWPSARFVFVTDDATGDPAVQAALHEAMGELNGVEVSHKALTADPGEEIRRVLAHLGLA</sequence>
<dbReference type="Proteomes" id="UP001501237">
    <property type="component" value="Unassembled WGS sequence"/>
</dbReference>
<comment type="caution">
    <text evidence="1">The sequence shown here is derived from an EMBL/GenBank/DDBJ whole genome shotgun (WGS) entry which is preliminary data.</text>
</comment>